<evidence type="ECO:0000313" key="2">
    <source>
        <dbReference type="EMBL" id="MDF0715575.1"/>
    </source>
</evidence>
<gene>
    <name evidence="2" type="ORF">PY092_05405</name>
</gene>
<proteinExistence type="predicted"/>
<organism evidence="2 3">
    <name type="scientific">Flagellimonas yonaguniensis</name>
    <dbReference type="NCBI Taxonomy" id="3031325"/>
    <lineage>
        <taxon>Bacteria</taxon>
        <taxon>Pseudomonadati</taxon>
        <taxon>Bacteroidota</taxon>
        <taxon>Flavobacteriia</taxon>
        <taxon>Flavobacteriales</taxon>
        <taxon>Flavobacteriaceae</taxon>
        <taxon>Flagellimonas</taxon>
    </lineage>
</organism>
<sequence>MKTSILYLIMGLLVINSLNAQVKIGDNPQNLDTASLLELQSNNLVLVITRVTDAQMSNISPLQGAVVYNTDQECLHYYNGTEWINICEELDNSFTVSTRPDYFSTINPAQSKDSTVVISQTENADGSINYNYEVGLIRGANIANTTINGDSKLQDESVTNRKLADEAVALDNLEGATNAGDIFMYNGSAWNYVNRSDLLNTQLDSIVGNEVVGPFDSTLKLEGDGDEINPYTLDVSEDGITDYEIATGAVTTDEILNQTIREEDIANNAVTTTKIAGGNVTLDKLADGTTNGQLMQWNGTNWILVDGTTFASSSLNDGQILVGDASNIATGVAISGDATIDNTGALTIVDDAINNAKMDNNSVGTNEIIDGGIAETDIANNAVTTTKIAGGNVTLDKLADGTTNGQLMQWNGTNWILVDGTTFASSSLNDGQILVGDASNIATGVAISGDATIDNAGALTIVDDAINNAKMDDNSVGTNEIIDDSVGVDEINGNIAGDGLVQNGTTGALDVNVDDSTIEVNTDQLRVKPSTTNGQVLTTLGANVSWQSPLTSIVIGMGHVNADASSNTLSSFINNVSRISDPGVYTVTFNTSISTDYIVQLTVNGTTSGIIQVANQGANSFEVHIFDTSGNPQNSAWQFMVIQFTP</sequence>
<dbReference type="RefSeq" id="WP_275614826.1">
    <property type="nucleotide sequence ID" value="NZ_JARFVB010000002.1"/>
</dbReference>
<feature type="chain" id="PRO_5046782992" evidence="1">
    <location>
        <begin position="21"/>
        <end position="646"/>
    </location>
</feature>
<evidence type="ECO:0000313" key="3">
    <source>
        <dbReference type="Proteomes" id="UP001221366"/>
    </source>
</evidence>
<evidence type="ECO:0000256" key="1">
    <source>
        <dbReference type="SAM" id="SignalP"/>
    </source>
</evidence>
<name>A0ABT5XWL1_9FLAO</name>
<accession>A0ABT5XWL1</accession>
<keyword evidence="3" id="KW-1185">Reference proteome</keyword>
<protein>
    <submittedName>
        <fullName evidence="2">Uncharacterized protein</fullName>
    </submittedName>
</protein>
<reference evidence="2 3" key="1">
    <citation type="submission" date="2023-03" db="EMBL/GenBank/DDBJ databases">
        <title>Muricauda XX sp. nov. and Muricauda XXX sp. nov., two novel species isolated from Okinawa Trough.</title>
        <authorList>
            <person name="Cao W."/>
            <person name="Deng X."/>
        </authorList>
    </citation>
    <scope>NUCLEOTIDE SEQUENCE [LARGE SCALE GENOMIC DNA]</scope>
    <source>
        <strain evidence="2 3">334s03</strain>
    </source>
</reference>
<dbReference type="Proteomes" id="UP001221366">
    <property type="component" value="Unassembled WGS sequence"/>
</dbReference>
<feature type="signal peptide" evidence="1">
    <location>
        <begin position="1"/>
        <end position="20"/>
    </location>
</feature>
<keyword evidence="1" id="KW-0732">Signal</keyword>
<comment type="caution">
    <text evidence="2">The sequence shown here is derived from an EMBL/GenBank/DDBJ whole genome shotgun (WGS) entry which is preliminary data.</text>
</comment>
<dbReference type="EMBL" id="JARFVB010000002">
    <property type="protein sequence ID" value="MDF0715575.1"/>
    <property type="molecule type" value="Genomic_DNA"/>
</dbReference>